<feature type="domain" description="Response regulatory" evidence="3">
    <location>
        <begin position="7"/>
        <end position="122"/>
    </location>
</feature>
<reference evidence="5" key="1">
    <citation type="submission" date="2017-02" db="EMBL/GenBank/DDBJ databases">
        <authorList>
            <person name="Varghese N."/>
            <person name="Submissions S."/>
        </authorList>
    </citation>
    <scope>NUCLEOTIDE SEQUENCE [LARGE SCALE GENOMIC DNA]</scope>
    <source>
        <strain evidence="5">ATCC BAA-34</strain>
    </source>
</reference>
<evidence type="ECO:0000256" key="2">
    <source>
        <dbReference type="PROSITE-ProRule" id="PRU00169"/>
    </source>
</evidence>
<evidence type="ECO:0000313" key="5">
    <source>
        <dbReference type="Proteomes" id="UP000190102"/>
    </source>
</evidence>
<evidence type="ECO:0000259" key="3">
    <source>
        <dbReference type="PROSITE" id="PS50110"/>
    </source>
</evidence>
<keyword evidence="1 2" id="KW-0597">Phosphoprotein</keyword>
<dbReference type="EMBL" id="FUWR01000015">
    <property type="protein sequence ID" value="SKA07555.1"/>
    <property type="molecule type" value="Genomic_DNA"/>
</dbReference>
<dbReference type="PANTHER" id="PTHR44591">
    <property type="entry name" value="STRESS RESPONSE REGULATOR PROTEIN 1"/>
    <property type="match status" value="1"/>
</dbReference>
<dbReference type="SUPFAM" id="SSF52172">
    <property type="entry name" value="CheY-like"/>
    <property type="match status" value="1"/>
</dbReference>
<proteinExistence type="predicted"/>
<name>A0A1T4QV21_9BACT</name>
<dbReference type="InterPro" id="IPR001789">
    <property type="entry name" value="Sig_transdc_resp-reg_receiver"/>
</dbReference>
<dbReference type="STRING" id="115783.SAMN02745119_02544"/>
<dbReference type="SMART" id="SM00448">
    <property type="entry name" value="REC"/>
    <property type="match status" value="1"/>
</dbReference>
<keyword evidence="5" id="KW-1185">Reference proteome</keyword>
<dbReference type="PANTHER" id="PTHR44591:SF19">
    <property type="entry name" value="TWO-COMPONENT RESPONSE REGULATOR-RELATED"/>
    <property type="match status" value="1"/>
</dbReference>
<protein>
    <submittedName>
        <fullName evidence="4">Response regulator receiver domain-containing protein</fullName>
    </submittedName>
</protein>
<feature type="modified residue" description="4-aspartylphosphate" evidence="2">
    <location>
        <position position="56"/>
    </location>
</feature>
<evidence type="ECO:0000256" key="1">
    <source>
        <dbReference type="ARBA" id="ARBA00022553"/>
    </source>
</evidence>
<gene>
    <name evidence="4" type="ORF">SAMN02745119_02544</name>
</gene>
<organism evidence="4 5">
    <name type="scientific">Trichlorobacter thiogenes</name>
    <dbReference type="NCBI Taxonomy" id="115783"/>
    <lineage>
        <taxon>Bacteria</taxon>
        <taxon>Pseudomonadati</taxon>
        <taxon>Thermodesulfobacteriota</taxon>
        <taxon>Desulfuromonadia</taxon>
        <taxon>Geobacterales</taxon>
        <taxon>Geobacteraceae</taxon>
        <taxon>Trichlorobacter</taxon>
    </lineage>
</organism>
<dbReference type="GO" id="GO:0000160">
    <property type="term" value="P:phosphorelay signal transduction system"/>
    <property type="evidence" value="ECO:0007669"/>
    <property type="project" value="InterPro"/>
</dbReference>
<dbReference type="AlphaFoldDB" id="A0A1T4QV21"/>
<dbReference type="Pfam" id="PF00072">
    <property type="entry name" value="Response_reg"/>
    <property type="match status" value="1"/>
</dbReference>
<dbReference type="Gene3D" id="3.40.50.2300">
    <property type="match status" value="1"/>
</dbReference>
<dbReference type="OrthoDB" id="5392850at2"/>
<dbReference type="Proteomes" id="UP000190102">
    <property type="component" value="Unassembled WGS sequence"/>
</dbReference>
<dbReference type="InterPro" id="IPR011006">
    <property type="entry name" value="CheY-like_superfamily"/>
</dbReference>
<accession>A0A1T4QV21</accession>
<sequence length="136" mass="15351">MMSETLHILCVDDEEHILKTLERFCHNEDIPMLAASSAAEALKLLENKQVNIIISDYQMPETDGLVFLNEVSCRWPEIIRIILSGFIETTAVTQALQEGKVFGFLPKPWQRSELKSMIQAAAAQYQTNIRTKGTPS</sequence>
<evidence type="ECO:0000313" key="4">
    <source>
        <dbReference type="EMBL" id="SKA07555.1"/>
    </source>
</evidence>
<dbReference type="PROSITE" id="PS50110">
    <property type="entry name" value="RESPONSE_REGULATORY"/>
    <property type="match status" value="1"/>
</dbReference>
<dbReference type="InterPro" id="IPR050595">
    <property type="entry name" value="Bact_response_regulator"/>
</dbReference>